<comment type="caution">
    <text evidence="2">The sequence shown here is derived from an EMBL/GenBank/DDBJ whole genome shotgun (WGS) entry which is preliminary data.</text>
</comment>
<organism evidence="2 3">
    <name type="scientific">Streptomyces albospinus</name>
    <dbReference type="NCBI Taxonomy" id="285515"/>
    <lineage>
        <taxon>Bacteria</taxon>
        <taxon>Bacillati</taxon>
        <taxon>Actinomycetota</taxon>
        <taxon>Actinomycetes</taxon>
        <taxon>Kitasatosporales</taxon>
        <taxon>Streptomycetaceae</taxon>
        <taxon>Streptomyces</taxon>
    </lineage>
</organism>
<dbReference type="Proteomes" id="UP000654471">
    <property type="component" value="Unassembled WGS sequence"/>
</dbReference>
<feature type="transmembrane region" description="Helical" evidence="1">
    <location>
        <begin position="66"/>
        <end position="86"/>
    </location>
</feature>
<dbReference type="EMBL" id="BMRP01000093">
    <property type="protein sequence ID" value="GGV04200.1"/>
    <property type="molecule type" value="Genomic_DNA"/>
</dbReference>
<name>A0ABQ2VPC9_9ACTN</name>
<evidence type="ECO:0000313" key="2">
    <source>
        <dbReference type="EMBL" id="GGV04200.1"/>
    </source>
</evidence>
<evidence type="ECO:0008006" key="4">
    <source>
        <dbReference type="Google" id="ProtNLM"/>
    </source>
</evidence>
<gene>
    <name evidence="2" type="ORF">GCM10010211_84280</name>
</gene>
<proteinExistence type="predicted"/>
<evidence type="ECO:0000256" key="1">
    <source>
        <dbReference type="SAM" id="Phobius"/>
    </source>
</evidence>
<keyword evidence="1" id="KW-0812">Transmembrane</keyword>
<dbReference type="RefSeq" id="WP_229853108.1">
    <property type="nucleotide sequence ID" value="NZ_BMRP01000093.1"/>
</dbReference>
<keyword evidence="1" id="KW-0472">Membrane</keyword>
<keyword evidence="1" id="KW-1133">Transmembrane helix</keyword>
<keyword evidence="3" id="KW-1185">Reference proteome</keyword>
<accession>A0ABQ2VPC9</accession>
<protein>
    <recommendedName>
        <fullName evidence="4">MFS transporter</fullName>
    </recommendedName>
</protein>
<feature type="transmembrane region" description="Helical" evidence="1">
    <location>
        <begin position="38"/>
        <end position="59"/>
    </location>
</feature>
<sequence length="185" mass="17082">MALQEGRGWSVLGAGAAFLAPAAALAAGGPLAGRLRPGAAVPVMALCLAVSGGALWAVGSVTGTPALLAASTGAAAALGVAGALALTGTQAVVRRERAGEASGVTKAVMTVTAGLGLSLTGTAGVAETAVGAGTAGGWALPSAALPSAALASPTLPSTALPSTVLPAAVCVAGAIAVALAGRTKR</sequence>
<evidence type="ECO:0000313" key="3">
    <source>
        <dbReference type="Proteomes" id="UP000654471"/>
    </source>
</evidence>
<reference evidence="3" key="1">
    <citation type="journal article" date="2019" name="Int. J. Syst. Evol. Microbiol.">
        <title>The Global Catalogue of Microorganisms (GCM) 10K type strain sequencing project: providing services to taxonomists for standard genome sequencing and annotation.</title>
        <authorList>
            <consortium name="The Broad Institute Genomics Platform"/>
            <consortium name="The Broad Institute Genome Sequencing Center for Infectious Disease"/>
            <person name="Wu L."/>
            <person name="Ma J."/>
        </authorList>
    </citation>
    <scope>NUCLEOTIDE SEQUENCE [LARGE SCALE GENOMIC DNA]</scope>
    <source>
        <strain evidence="3">JCM 3399</strain>
    </source>
</reference>
<feature type="transmembrane region" description="Helical" evidence="1">
    <location>
        <begin position="163"/>
        <end position="181"/>
    </location>
</feature>